<proteinExistence type="predicted"/>
<dbReference type="InterPro" id="IPR036188">
    <property type="entry name" value="FAD/NAD-bd_sf"/>
</dbReference>
<keyword evidence="7" id="KW-1185">Reference proteome</keyword>
<dbReference type="PRINTS" id="PR00368">
    <property type="entry name" value="FADPNR"/>
</dbReference>
<dbReference type="PANTHER" id="PTHR42887:SF2">
    <property type="entry name" value="OS12G0638800 PROTEIN"/>
    <property type="match status" value="1"/>
</dbReference>
<evidence type="ECO:0000313" key="7">
    <source>
        <dbReference type="Proteomes" id="UP000713880"/>
    </source>
</evidence>
<accession>A0A938X0T0</accession>
<dbReference type="Gene3D" id="1.10.8.260">
    <property type="entry name" value="HI0933 insert domain-like"/>
    <property type="match status" value="1"/>
</dbReference>
<dbReference type="InterPro" id="IPR057661">
    <property type="entry name" value="RsdA/BaiN/AoA(So)_Rossmann"/>
</dbReference>
<comment type="caution">
    <text evidence="6">The sequence shown here is derived from an EMBL/GenBank/DDBJ whole genome shotgun (WGS) entry which is preliminary data.</text>
</comment>
<dbReference type="Gene3D" id="3.50.50.60">
    <property type="entry name" value="FAD/NAD(P)-binding domain"/>
    <property type="match status" value="1"/>
</dbReference>
<evidence type="ECO:0000259" key="5">
    <source>
        <dbReference type="Pfam" id="PF22780"/>
    </source>
</evidence>
<dbReference type="SUPFAM" id="SSF160996">
    <property type="entry name" value="HI0933 insert domain-like"/>
    <property type="match status" value="1"/>
</dbReference>
<dbReference type="EMBL" id="JACJLV010000005">
    <property type="protein sequence ID" value="MBM6825973.1"/>
    <property type="molecule type" value="Genomic_DNA"/>
</dbReference>
<dbReference type="Proteomes" id="UP000713880">
    <property type="component" value="Unassembled WGS sequence"/>
</dbReference>
<feature type="domain" description="RsdA/BaiN/AoA(So)-like Rossmann fold-like" evidence="4">
    <location>
        <begin position="2"/>
        <end position="408"/>
    </location>
</feature>
<gene>
    <name evidence="6" type="ORF">H6A13_02485</name>
</gene>
<evidence type="ECO:0000256" key="3">
    <source>
        <dbReference type="ARBA" id="ARBA00022827"/>
    </source>
</evidence>
<dbReference type="PANTHER" id="PTHR42887">
    <property type="entry name" value="OS12G0638800 PROTEIN"/>
    <property type="match status" value="1"/>
</dbReference>
<dbReference type="Gene3D" id="2.40.30.10">
    <property type="entry name" value="Translation factors"/>
    <property type="match status" value="1"/>
</dbReference>
<reference evidence="6" key="1">
    <citation type="submission" date="2020-08" db="EMBL/GenBank/DDBJ databases">
        <authorList>
            <person name="Cejkova D."/>
            <person name="Kubasova T."/>
            <person name="Jahodarova E."/>
            <person name="Rychlik I."/>
        </authorList>
    </citation>
    <scope>NUCLEOTIDE SEQUENCE</scope>
    <source>
        <strain evidence="6">An420c</strain>
    </source>
</reference>
<feature type="domain" description="RsdA/BaiN/AoA(So)-like insert" evidence="5">
    <location>
        <begin position="191"/>
        <end position="355"/>
    </location>
</feature>
<evidence type="ECO:0000259" key="4">
    <source>
        <dbReference type="Pfam" id="PF03486"/>
    </source>
</evidence>
<protein>
    <submittedName>
        <fullName evidence="6">NAD(P)/FAD-dependent oxidoreductase</fullName>
    </submittedName>
</protein>
<evidence type="ECO:0000256" key="1">
    <source>
        <dbReference type="ARBA" id="ARBA00001974"/>
    </source>
</evidence>
<name>A0A938X0T0_9CLOT</name>
<comment type="cofactor">
    <cofactor evidence="1">
        <name>FAD</name>
        <dbReference type="ChEBI" id="CHEBI:57692"/>
    </cofactor>
</comment>
<reference evidence="6" key="2">
    <citation type="journal article" date="2021" name="Sci. Rep.">
        <title>The distribution of antibiotic resistance genes in chicken gut microbiota commensals.</title>
        <authorList>
            <person name="Juricova H."/>
            <person name="Matiasovicova J."/>
            <person name="Kubasova T."/>
            <person name="Cejkova D."/>
            <person name="Rychlik I."/>
        </authorList>
    </citation>
    <scope>NUCLEOTIDE SEQUENCE</scope>
    <source>
        <strain evidence="6">An420c</strain>
    </source>
</reference>
<dbReference type="Pfam" id="PF03486">
    <property type="entry name" value="HI0933_like"/>
    <property type="match status" value="1"/>
</dbReference>
<keyword evidence="3" id="KW-0274">FAD</keyword>
<dbReference type="AlphaFoldDB" id="A0A938X0T0"/>
<evidence type="ECO:0000256" key="2">
    <source>
        <dbReference type="ARBA" id="ARBA00022630"/>
    </source>
</evidence>
<dbReference type="Pfam" id="PF22780">
    <property type="entry name" value="HI0933_like_1st"/>
    <property type="match status" value="1"/>
</dbReference>
<dbReference type="InterPro" id="IPR004792">
    <property type="entry name" value="BaiN-like"/>
</dbReference>
<dbReference type="NCBIfam" id="TIGR00275">
    <property type="entry name" value="aminoacetone oxidase family FAD-binding enzyme"/>
    <property type="match status" value="1"/>
</dbReference>
<dbReference type="InterPro" id="IPR055178">
    <property type="entry name" value="RsdA/BaiN/AoA(So)-like_dom"/>
</dbReference>
<dbReference type="SUPFAM" id="SSF51905">
    <property type="entry name" value="FAD/NAD(P)-binding domain"/>
    <property type="match status" value="1"/>
</dbReference>
<evidence type="ECO:0000313" key="6">
    <source>
        <dbReference type="EMBL" id="MBM6825973.1"/>
    </source>
</evidence>
<sequence length="415" mass="44893">MHIAIIGGGVSGLSAAIAAAGENPSANITIFEQKPELGKKILVTGNGHCNLTNRFMKEDCYRSDRPSFVAHLFTLPVWNDTGSFFEGLGLPLKEKQGYVYPRSFQASSVRKVLVRRIKELGIQRRFPARVTELLPEGSGFTIRFQEEGRTSSGQADRVILACGGKAAPVQGSDGSGYALARSFGHRIIPVVPALVQLKVRNHPLAKAAGVRTDAKITILLNGHPEQEDTGELQITAYGISGIPVFQVSRYASRGLSEKKEVTAELDLVPEMTEQELARYFLKRIQEKNAACQCLEDLLLGFFPDKLIVPVLKIAKLSGQMRVPDMDYAFAARLALACKQITLSIEGTNGFENAQVCAGGVSLDEIDPDTMESRLQKGLYLAGELLDIDGICGGYNIHCAVATGRIAGRSSAGSRK</sequence>
<dbReference type="InterPro" id="IPR023166">
    <property type="entry name" value="BaiN-like_dom_sf"/>
</dbReference>
<organism evidence="6 7">
    <name type="scientific">Mordavella massiliensis</name>
    <dbReference type="NCBI Taxonomy" id="1871024"/>
    <lineage>
        <taxon>Bacteria</taxon>
        <taxon>Bacillati</taxon>
        <taxon>Bacillota</taxon>
        <taxon>Clostridia</taxon>
        <taxon>Eubacteriales</taxon>
        <taxon>Clostridiaceae</taxon>
        <taxon>Mordavella</taxon>
    </lineage>
</organism>
<dbReference type="RefSeq" id="WP_204908040.1">
    <property type="nucleotide sequence ID" value="NZ_JACJLV010000005.1"/>
</dbReference>
<keyword evidence="2" id="KW-0285">Flavoprotein</keyword>